<proteinExistence type="predicted"/>
<sequence length="76" mass="8820">MEHWLTLSLTHTPPSPSDNPLLHLMGLFRSRVCILHLYGPIPSVQFLFFPSCRHKKKKKTFLSCLYGSLPSFFPYI</sequence>
<dbReference type="AlphaFoldDB" id="A0A3F3Q317"/>
<reference evidence="2 3" key="1">
    <citation type="submission" date="2018-07" db="EMBL/GenBank/DDBJ databases">
        <title>The genomes of Aspergillus section Nigri reveals drivers in fungal speciation.</title>
        <authorList>
            <consortium name="DOE Joint Genome Institute"/>
            <person name="Vesth T.C."/>
            <person name="Nybo J."/>
            <person name="Theobald S."/>
            <person name="Brandl J."/>
            <person name="Frisvad J.C."/>
            <person name="Nielsen K.F."/>
            <person name="Lyhne E.K."/>
            <person name="Kogle M.E."/>
            <person name="Kuo A."/>
            <person name="Riley R."/>
            <person name="Clum A."/>
            <person name="Nolan M."/>
            <person name="Lipzen A."/>
            <person name="Salamov A."/>
            <person name="Henrissat B."/>
            <person name="Wiebenga A."/>
            <person name="De vries R.P."/>
            <person name="Grigoriev I.V."/>
            <person name="Mortensen U.H."/>
            <person name="Andersen M.R."/>
            <person name="Baker S.E."/>
        </authorList>
    </citation>
    <scope>NUCLEOTIDE SEQUENCE [LARGE SCALE GENOMIC DNA]</scope>
    <source>
        <strain evidence="2 3">CBS 139.54b</strain>
    </source>
</reference>
<evidence type="ECO:0000313" key="2">
    <source>
        <dbReference type="EMBL" id="RDH33495.1"/>
    </source>
</evidence>
<evidence type="ECO:0000313" key="3">
    <source>
        <dbReference type="Proteomes" id="UP000253729"/>
    </source>
</evidence>
<keyword evidence="3" id="KW-1185">Reference proteome</keyword>
<dbReference type="Proteomes" id="UP000253729">
    <property type="component" value="Unassembled WGS sequence"/>
</dbReference>
<name>A0A3F3Q317_9EURO</name>
<dbReference type="GeneID" id="38134541"/>
<protein>
    <submittedName>
        <fullName evidence="2">Uncharacterized protein</fullName>
    </submittedName>
</protein>
<dbReference type="RefSeq" id="XP_026626517.1">
    <property type="nucleotide sequence ID" value="XM_026766185.1"/>
</dbReference>
<evidence type="ECO:0000256" key="1">
    <source>
        <dbReference type="SAM" id="Phobius"/>
    </source>
</evidence>
<dbReference type="EMBL" id="KZ852046">
    <property type="protein sequence ID" value="RDH33495.1"/>
    <property type="molecule type" value="Genomic_DNA"/>
</dbReference>
<organism evidence="2 3">
    <name type="scientific">Aspergillus welwitschiae</name>
    <dbReference type="NCBI Taxonomy" id="1341132"/>
    <lineage>
        <taxon>Eukaryota</taxon>
        <taxon>Fungi</taxon>
        <taxon>Dikarya</taxon>
        <taxon>Ascomycota</taxon>
        <taxon>Pezizomycotina</taxon>
        <taxon>Eurotiomycetes</taxon>
        <taxon>Eurotiomycetidae</taxon>
        <taxon>Eurotiales</taxon>
        <taxon>Aspergillaceae</taxon>
        <taxon>Aspergillus</taxon>
        <taxon>Aspergillus subgen. Circumdati</taxon>
    </lineage>
</organism>
<gene>
    <name evidence="2" type="ORF">BDQ94DRAFT_143202</name>
</gene>
<keyword evidence="1" id="KW-0812">Transmembrane</keyword>
<accession>A0A3F3Q317</accession>
<feature type="transmembrane region" description="Helical" evidence="1">
    <location>
        <begin position="28"/>
        <end position="49"/>
    </location>
</feature>
<keyword evidence="1" id="KW-1133">Transmembrane helix</keyword>
<keyword evidence="1" id="KW-0472">Membrane</keyword>